<feature type="signal peptide" evidence="3">
    <location>
        <begin position="1"/>
        <end position="20"/>
    </location>
</feature>
<keyword evidence="1" id="KW-0862">Zinc</keyword>
<comment type="caution">
    <text evidence="5">The sequence shown here is derived from an EMBL/GenBank/DDBJ whole genome shotgun (WGS) entry which is preliminary data.</text>
</comment>
<dbReference type="InterPro" id="IPR013087">
    <property type="entry name" value="Znf_C2H2_type"/>
</dbReference>
<keyword evidence="1" id="KW-0479">Metal-binding</keyword>
<dbReference type="Proteomes" id="UP000298416">
    <property type="component" value="Unassembled WGS sequence"/>
</dbReference>
<dbReference type="PANTHER" id="PTHR31681:SF4">
    <property type="entry name" value="C2H2-LIKE ZINC FINGER PROTEIN"/>
    <property type="match status" value="1"/>
</dbReference>
<feature type="domain" description="C2H2-type" evidence="4">
    <location>
        <begin position="82"/>
        <end position="105"/>
    </location>
</feature>
<dbReference type="AlphaFoldDB" id="A0A8X8XIS8"/>
<dbReference type="PROSITE" id="PS50157">
    <property type="entry name" value="ZINC_FINGER_C2H2_2"/>
    <property type="match status" value="1"/>
</dbReference>
<organism evidence="5">
    <name type="scientific">Salvia splendens</name>
    <name type="common">Scarlet sage</name>
    <dbReference type="NCBI Taxonomy" id="180675"/>
    <lineage>
        <taxon>Eukaryota</taxon>
        <taxon>Viridiplantae</taxon>
        <taxon>Streptophyta</taxon>
        <taxon>Embryophyta</taxon>
        <taxon>Tracheophyta</taxon>
        <taxon>Spermatophyta</taxon>
        <taxon>Magnoliopsida</taxon>
        <taxon>eudicotyledons</taxon>
        <taxon>Gunneridae</taxon>
        <taxon>Pentapetalae</taxon>
        <taxon>asterids</taxon>
        <taxon>lamiids</taxon>
        <taxon>Lamiales</taxon>
        <taxon>Lamiaceae</taxon>
        <taxon>Nepetoideae</taxon>
        <taxon>Mentheae</taxon>
        <taxon>Salviinae</taxon>
        <taxon>Salvia</taxon>
        <taxon>Salvia subgen. Calosphace</taxon>
        <taxon>core Calosphace</taxon>
    </lineage>
</organism>
<feature type="region of interest" description="Disordered" evidence="2">
    <location>
        <begin position="54"/>
        <end position="77"/>
    </location>
</feature>
<accession>A0A8X8XIS8</accession>
<evidence type="ECO:0000313" key="6">
    <source>
        <dbReference type="Proteomes" id="UP000298416"/>
    </source>
</evidence>
<dbReference type="EMBL" id="PNBA02000009">
    <property type="protein sequence ID" value="KAG6414338.1"/>
    <property type="molecule type" value="Genomic_DNA"/>
</dbReference>
<keyword evidence="1" id="KW-0863">Zinc-finger</keyword>
<dbReference type="PANTHER" id="PTHR31681">
    <property type="entry name" value="C2H2-LIKE ZINC FINGER PROTEIN"/>
    <property type="match status" value="1"/>
</dbReference>
<evidence type="ECO:0000256" key="3">
    <source>
        <dbReference type="SAM" id="SignalP"/>
    </source>
</evidence>
<evidence type="ECO:0000256" key="2">
    <source>
        <dbReference type="SAM" id="MobiDB-lite"/>
    </source>
</evidence>
<protein>
    <recommendedName>
        <fullName evidence="4">C2H2-type domain-containing protein</fullName>
    </recommendedName>
</protein>
<keyword evidence="3" id="KW-0732">Signal</keyword>
<reference evidence="5" key="1">
    <citation type="submission" date="2018-01" db="EMBL/GenBank/DDBJ databases">
        <authorList>
            <person name="Mao J.F."/>
        </authorList>
    </citation>
    <scope>NUCLEOTIDE SEQUENCE</scope>
    <source>
        <strain evidence="5">Huo1</strain>
        <tissue evidence="5">Leaf</tissue>
    </source>
</reference>
<reference evidence="5" key="2">
    <citation type="submission" date="2020-08" db="EMBL/GenBank/DDBJ databases">
        <title>Plant Genome Project.</title>
        <authorList>
            <person name="Zhang R.-G."/>
        </authorList>
    </citation>
    <scope>NUCLEOTIDE SEQUENCE</scope>
    <source>
        <strain evidence="5">Huo1</strain>
        <tissue evidence="5">Leaf</tissue>
    </source>
</reference>
<dbReference type="Gene3D" id="3.90.228.10">
    <property type="match status" value="1"/>
</dbReference>
<dbReference type="PROSITE" id="PS00028">
    <property type="entry name" value="ZINC_FINGER_C2H2_1"/>
    <property type="match status" value="1"/>
</dbReference>
<feature type="chain" id="PRO_5036498906" description="C2H2-type domain-containing protein" evidence="3">
    <location>
        <begin position="21"/>
        <end position="302"/>
    </location>
</feature>
<sequence length="302" mass="33521">MVSIRFIVFLLLLHIPCFSASPRLRRRNSSFAPKSYIISFFKRLFSSSSASASSNFNPVPPPPPTRSPSSSTRSLNLTADTHPCSACSQVFQSPHFLERHRSTTHLISELPDGDENVVRIIFKTGWPDPSRIPNIDRVLKIHNSPTITSRFEEHRERVKSRAAAAGRCAADGNELLRFHCTTFACGELESGVCGRVYCSLCGIIRSGFSPKMDGISTLPTGYAAHVSMPADIEEEFGFMNIRRAVLVCRVVAGRVGCEPWEVDKEDPGFDSVLGNNEEDEILVFNPRAVLPCFVITFDRCKP</sequence>
<dbReference type="SUPFAM" id="SSF56399">
    <property type="entry name" value="ADP-ribosylation"/>
    <property type="match status" value="1"/>
</dbReference>
<evidence type="ECO:0000313" key="5">
    <source>
        <dbReference type="EMBL" id="KAG6414338.1"/>
    </source>
</evidence>
<dbReference type="OrthoDB" id="9514740at2759"/>
<name>A0A8X8XIS8_SALSN</name>
<evidence type="ECO:0000259" key="4">
    <source>
        <dbReference type="PROSITE" id="PS50157"/>
    </source>
</evidence>
<proteinExistence type="predicted"/>
<dbReference type="GO" id="GO:0008270">
    <property type="term" value="F:zinc ion binding"/>
    <property type="evidence" value="ECO:0007669"/>
    <property type="project" value="UniProtKB-KW"/>
</dbReference>
<gene>
    <name evidence="5" type="ORF">SASPL_127058</name>
</gene>
<keyword evidence="6" id="KW-1185">Reference proteome</keyword>
<evidence type="ECO:0000256" key="1">
    <source>
        <dbReference type="PROSITE-ProRule" id="PRU00042"/>
    </source>
</evidence>